<keyword evidence="1" id="KW-0472">Membrane</keyword>
<dbReference type="EMBL" id="JAFJYH010000073">
    <property type="protein sequence ID" value="KAG4420995.1"/>
    <property type="molecule type" value="Genomic_DNA"/>
</dbReference>
<accession>A0A8H7TKR6</accession>
<dbReference type="OrthoDB" id="3057599at2759"/>
<keyword evidence="1" id="KW-0812">Transmembrane</keyword>
<name>A0A8H7TKR6_9HELO</name>
<comment type="caution">
    <text evidence="2">The sequence shown here is derived from an EMBL/GenBank/DDBJ whole genome shotgun (WGS) entry which is preliminary data.</text>
</comment>
<feature type="transmembrane region" description="Helical" evidence="1">
    <location>
        <begin position="89"/>
        <end position="110"/>
    </location>
</feature>
<dbReference type="Pfam" id="PF11915">
    <property type="entry name" value="DUF3433"/>
    <property type="match status" value="2"/>
</dbReference>
<feature type="transmembrane region" description="Helical" evidence="1">
    <location>
        <begin position="122"/>
        <end position="145"/>
    </location>
</feature>
<proteinExistence type="predicted"/>
<evidence type="ECO:0000256" key="1">
    <source>
        <dbReference type="SAM" id="Phobius"/>
    </source>
</evidence>
<keyword evidence="1" id="KW-1133">Transmembrane helix</keyword>
<evidence type="ECO:0000313" key="3">
    <source>
        <dbReference type="Proteomes" id="UP000664132"/>
    </source>
</evidence>
<evidence type="ECO:0000313" key="2">
    <source>
        <dbReference type="EMBL" id="KAG4420995.1"/>
    </source>
</evidence>
<feature type="transmembrane region" description="Helical" evidence="1">
    <location>
        <begin position="505"/>
        <end position="525"/>
    </location>
</feature>
<organism evidence="2 3">
    <name type="scientific">Cadophora malorum</name>
    <dbReference type="NCBI Taxonomy" id="108018"/>
    <lineage>
        <taxon>Eukaryota</taxon>
        <taxon>Fungi</taxon>
        <taxon>Dikarya</taxon>
        <taxon>Ascomycota</taxon>
        <taxon>Pezizomycotina</taxon>
        <taxon>Leotiomycetes</taxon>
        <taxon>Helotiales</taxon>
        <taxon>Ploettnerulaceae</taxon>
        <taxon>Cadophora</taxon>
    </lineage>
</organism>
<sequence length="709" mass="80316">MVEANLEIPPTSEPNAFPLQELGIFPRQPSQESNLTTRTPMNDVEEPEGIVQTGQASNVVSKLVSLTTNEARALNLPELDFKPFMLRPWFLCSSLVFNIFILSLMVSLIFKPRFRVLSQWGYFFVQIFPAVIGTITASFLHGITMNLSRLAPFMRCAAPSGSTAGRTILREYFPDPSIRDAFGARNYTLIFAWILFILGNFILGFKASLLNTDVIDGYREAIVSTWALYPLIAIYSLVALFMLVVIFRMRAAGSTGLLWDPVSLADHLVLFRHSNILKHFEGTDMATRESMFGVLREVPLKLGYWKWTKGNATRYWHGFGIPETAENGMKELESRVARSPVRTLSHKSAQELRYRATYSNMERVPMYVWTTTAFVLCDLFIVGLCTNMVKGYELPFSANWAAFLFQFVLTEVVQLFTWFWEDLDLFTRSTQPFMSQKPQPASENLLLDYNCALPYIVTYTALANRHWKVARISALAPLQRLLPILVGGSISVVDNGDGTCTCSASLPLFIIIIVWLFAYIILIPYEIMEAGYKRHLPRNYCSIADILSWTYASKLLNEGDLFDIHLHNEKILDKGLKENPEESPEDAPEKSEKRERWYFQAKLQLACRKYMFGMYRSTTRQAVSCMGIDEDSDVTSVSPPDVKELSLLSGLRKRNRKADGGEAGVVEQDAFDVSIDPRFRFLLDVGAESNIVDGNAVPEVRQEGQEEET</sequence>
<gene>
    <name evidence="2" type="ORF">IFR04_005864</name>
</gene>
<feature type="transmembrane region" description="Helical" evidence="1">
    <location>
        <begin position="401"/>
        <end position="420"/>
    </location>
</feature>
<feature type="transmembrane region" description="Helical" evidence="1">
    <location>
        <begin position="227"/>
        <end position="247"/>
    </location>
</feature>
<dbReference type="AlphaFoldDB" id="A0A8H7TKR6"/>
<dbReference type="InterPro" id="IPR021840">
    <property type="entry name" value="DUF3433"/>
</dbReference>
<protein>
    <submittedName>
        <fullName evidence="2">Uncharacterized protein</fullName>
    </submittedName>
</protein>
<dbReference type="PANTHER" id="PTHR37544">
    <property type="entry name" value="SPRAY-RELATED"/>
    <property type="match status" value="1"/>
</dbReference>
<feature type="transmembrane region" description="Helical" evidence="1">
    <location>
        <begin position="187"/>
        <end position="207"/>
    </location>
</feature>
<reference evidence="2" key="1">
    <citation type="submission" date="2021-02" db="EMBL/GenBank/DDBJ databases">
        <title>Genome sequence Cadophora malorum strain M34.</title>
        <authorList>
            <person name="Stefanovic E."/>
            <person name="Vu D."/>
            <person name="Scully C."/>
            <person name="Dijksterhuis J."/>
            <person name="Roader J."/>
            <person name="Houbraken J."/>
        </authorList>
    </citation>
    <scope>NUCLEOTIDE SEQUENCE</scope>
    <source>
        <strain evidence="2">M34</strain>
    </source>
</reference>
<keyword evidence="3" id="KW-1185">Reference proteome</keyword>
<feature type="transmembrane region" description="Helical" evidence="1">
    <location>
        <begin position="367"/>
        <end position="389"/>
    </location>
</feature>
<dbReference type="PANTHER" id="PTHR37544:SF3">
    <property type="entry name" value="SPRAY"/>
    <property type="match status" value="1"/>
</dbReference>
<dbReference type="Proteomes" id="UP000664132">
    <property type="component" value="Unassembled WGS sequence"/>
</dbReference>